<protein>
    <recommendedName>
        <fullName evidence="4">Type-4 uracil-DNA glycosylase</fullName>
        <ecNumber evidence="3">3.2.2.27</ecNumber>
    </recommendedName>
</protein>
<evidence type="ECO:0000256" key="2">
    <source>
        <dbReference type="ARBA" id="ARBA00006521"/>
    </source>
</evidence>
<dbReference type="Proteomes" id="UP000070076">
    <property type="component" value="Unassembled WGS sequence"/>
</dbReference>
<keyword evidence="6" id="KW-0479">Metal-binding</keyword>
<evidence type="ECO:0000256" key="3">
    <source>
        <dbReference type="ARBA" id="ARBA00012030"/>
    </source>
</evidence>
<keyword evidence="5" id="KW-0004">4Fe-4S</keyword>
<evidence type="ECO:0000313" key="14">
    <source>
        <dbReference type="Proteomes" id="UP000070076"/>
    </source>
</evidence>
<comment type="caution">
    <text evidence="13">The sequence shown here is derived from an EMBL/GenBank/DDBJ whole genome shotgun (WGS) entry which is preliminary data.</text>
</comment>
<evidence type="ECO:0000256" key="6">
    <source>
        <dbReference type="ARBA" id="ARBA00022723"/>
    </source>
</evidence>
<dbReference type="AlphaFoldDB" id="A0A133VEA0"/>
<dbReference type="GO" id="GO:0006281">
    <property type="term" value="P:DNA repair"/>
    <property type="evidence" value="ECO:0007669"/>
    <property type="project" value="UniProtKB-KW"/>
</dbReference>
<evidence type="ECO:0000256" key="9">
    <source>
        <dbReference type="ARBA" id="ARBA00023004"/>
    </source>
</evidence>
<dbReference type="InterPro" id="IPR005273">
    <property type="entry name" value="Ura-DNA_glyco_family4"/>
</dbReference>
<keyword evidence="9" id="KW-0408">Iron</keyword>
<dbReference type="GO" id="GO:0004844">
    <property type="term" value="F:uracil DNA N-glycosylase activity"/>
    <property type="evidence" value="ECO:0007669"/>
    <property type="project" value="UniProtKB-EC"/>
</dbReference>
<accession>A0A133VEA0</accession>
<dbReference type="SMART" id="SM00987">
    <property type="entry name" value="UreE_C"/>
    <property type="match status" value="1"/>
</dbReference>
<dbReference type="InterPro" id="IPR005122">
    <property type="entry name" value="Uracil-DNA_glycosylase-like"/>
</dbReference>
<keyword evidence="8" id="KW-0378">Hydrolase</keyword>
<dbReference type="InterPro" id="IPR051536">
    <property type="entry name" value="UDG_Type-4/5"/>
</dbReference>
<evidence type="ECO:0000256" key="10">
    <source>
        <dbReference type="ARBA" id="ARBA00023014"/>
    </source>
</evidence>
<dbReference type="Pfam" id="PF03167">
    <property type="entry name" value="UDG"/>
    <property type="match status" value="1"/>
</dbReference>
<keyword evidence="10" id="KW-0411">Iron-sulfur</keyword>
<evidence type="ECO:0000256" key="7">
    <source>
        <dbReference type="ARBA" id="ARBA00022763"/>
    </source>
</evidence>
<feature type="domain" description="Uracil-DNA glycosylase-like" evidence="12">
    <location>
        <begin position="30"/>
        <end position="186"/>
    </location>
</feature>
<dbReference type="GO" id="GO:0051539">
    <property type="term" value="F:4 iron, 4 sulfur cluster binding"/>
    <property type="evidence" value="ECO:0007669"/>
    <property type="project" value="UniProtKB-KW"/>
</dbReference>
<reference evidence="13 14" key="1">
    <citation type="journal article" date="2016" name="Sci. Rep.">
        <title>Metabolic traits of an uncultured archaeal lineage -MSBL1- from brine pools of the Red Sea.</title>
        <authorList>
            <person name="Mwirichia R."/>
            <person name="Alam I."/>
            <person name="Rashid M."/>
            <person name="Vinu M."/>
            <person name="Ba-Alawi W."/>
            <person name="Anthony Kamau A."/>
            <person name="Kamanda Ngugi D."/>
            <person name="Goker M."/>
            <person name="Klenk H.P."/>
            <person name="Bajic V."/>
            <person name="Stingl U."/>
        </authorList>
    </citation>
    <scope>NUCLEOTIDE SEQUENCE [LARGE SCALE GENOMIC DNA]</scope>
    <source>
        <strain evidence="13">SCGC-AAA261O19</strain>
    </source>
</reference>
<dbReference type="SMART" id="SM00986">
    <property type="entry name" value="UDG"/>
    <property type="match status" value="1"/>
</dbReference>
<evidence type="ECO:0000256" key="4">
    <source>
        <dbReference type="ARBA" id="ARBA00019403"/>
    </source>
</evidence>
<dbReference type="Gene3D" id="3.40.470.10">
    <property type="entry name" value="Uracil-DNA glycosylase-like domain"/>
    <property type="match status" value="1"/>
</dbReference>
<dbReference type="PANTHER" id="PTHR33693">
    <property type="entry name" value="TYPE-5 URACIL-DNA GLYCOSYLASE"/>
    <property type="match status" value="1"/>
</dbReference>
<comment type="similarity">
    <text evidence="2">Belongs to the uracil-DNA glycosylase (UDG) superfamily. Type 4 (UDGa) family.</text>
</comment>
<evidence type="ECO:0000256" key="11">
    <source>
        <dbReference type="ARBA" id="ARBA00023204"/>
    </source>
</evidence>
<keyword evidence="7" id="KW-0227">DNA damage</keyword>
<sequence>MEKLSSGELDEKIRECTLCDLHKSRTNAVPGEGPDDADIMMIGEAPGYYEDQEGLPFVGSAGKKLDGLLEKAGLKRGEIFIGNVLKCRPPENRDPTTEEIETCRPYLERQIRTIKPKLIVALGRFAAGELLGKSVSVSREHGELRDSSYGGWHCKLFISYHPAAALYGADAAMKLEEDFEKLGEVVEKLDEFKTAEQTTL</sequence>
<dbReference type="NCBIfam" id="TIGR00758">
    <property type="entry name" value="UDG_fam4"/>
    <property type="match status" value="1"/>
</dbReference>
<dbReference type="InterPro" id="IPR036895">
    <property type="entry name" value="Uracil-DNA_glycosylase-like_sf"/>
</dbReference>
<keyword evidence="14" id="KW-1185">Reference proteome</keyword>
<evidence type="ECO:0000259" key="12">
    <source>
        <dbReference type="SMART" id="SM00986"/>
    </source>
</evidence>
<evidence type="ECO:0000256" key="8">
    <source>
        <dbReference type="ARBA" id="ARBA00022801"/>
    </source>
</evidence>
<dbReference type="CDD" id="cd10030">
    <property type="entry name" value="UDG-F4_TTUDGA_SPO1dp_like"/>
    <property type="match status" value="1"/>
</dbReference>
<dbReference type="PANTHER" id="PTHR33693:SF1">
    <property type="entry name" value="TYPE-4 URACIL-DNA GLYCOSYLASE"/>
    <property type="match status" value="1"/>
</dbReference>
<dbReference type="PATRIC" id="fig|1698277.3.peg.113"/>
<evidence type="ECO:0000313" key="13">
    <source>
        <dbReference type="EMBL" id="KXB04782.1"/>
    </source>
</evidence>
<organism evidence="13 14">
    <name type="scientific">candidate division MSBL1 archaeon SCGC-AAA261O19</name>
    <dbReference type="NCBI Taxonomy" id="1698277"/>
    <lineage>
        <taxon>Archaea</taxon>
        <taxon>Methanobacteriati</taxon>
        <taxon>Methanobacteriota</taxon>
        <taxon>candidate division MSBL1</taxon>
    </lineage>
</organism>
<dbReference type="EC" id="3.2.2.27" evidence="3"/>
<evidence type="ECO:0000256" key="5">
    <source>
        <dbReference type="ARBA" id="ARBA00022485"/>
    </source>
</evidence>
<dbReference type="GO" id="GO:0046872">
    <property type="term" value="F:metal ion binding"/>
    <property type="evidence" value="ECO:0007669"/>
    <property type="project" value="UniProtKB-KW"/>
</dbReference>
<dbReference type="SUPFAM" id="SSF52141">
    <property type="entry name" value="Uracil-DNA glycosylase-like"/>
    <property type="match status" value="1"/>
</dbReference>
<evidence type="ECO:0000256" key="1">
    <source>
        <dbReference type="ARBA" id="ARBA00001400"/>
    </source>
</evidence>
<keyword evidence="11" id="KW-0234">DNA repair</keyword>
<dbReference type="EMBL" id="LHYB01000012">
    <property type="protein sequence ID" value="KXB04782.1"/>
    <property type="molecule type" value="Genomic_DNA"/>
</dbReference>
<name>A0A133VEA0_9EURY</name>
<comment type="catalytic activity">
    <reaction evidence="1">
        <text>Hydrolyzes single-stranded DNA or mismatched double-stranded DNA and polynucleotides, releasing free uracil.</text>
        <dbReference type="EC" id="3.2.2.27"/>
    </reaction>
</comment>
<gene>
    <name evidence="13" type="ORF">AKJ48_01440</name>
</gene>
<proteinExistence type="inferred from homology"/>